<comment type="similarity">
    <text evidence="1">Belongs to the CLV3/ESR signal peptide family.</text>
</comment>
<keyword evidence="3" id="KW-0221">Differentiation</keyword>
<keyword evidence="2" id="KW-0217">Developmental protein</keyword>
<feature type="region of interest" description="Disordered" evidence="5">
    <location>
        <begin position="124"/>
        <end position="159"/>
    </location>
</feature>
<name>A0A2K1YUZ5_POPTR</name>
<dbReference type="EMBL" id="CM009299">
    <property type="protein sequence ID" value="PNT16827.2"/>
    <property type="molecule type" value="Genomic_DNA"/>
</dbReference>
<feature type="compositionally biased region" description="Pro residues" evidence="5">
    <location>
        <begin position="128"/>
        <end position="138"/>
    </location>
</feature>
<evidence type="ECO:0000256" key="4">
    <source>
        <dbReference type="ARBA" id="ARBA00023278"/>
    </source>
</evidence>
<sequence>MCLMLGIKTPSLLSPPSFPFSFLSKPLSLQHSPSPFDLSISLPTMKNPLSSTISFSSQYRLLILTLLLFFVISTATRIPNYASLDTSSRNHRDSFKIQRYSPSSFPRKSTSSYWCNQFQRMKGGLHLGPPPPPPPPSEIDPIYGVEKRLVPSGPNPLHN</sequence>
<evidence type="ECO:0000313" key="7">
    <source>
        <dbReference type="Proteomes" id="UP000006729"/>
    </source>
</evidence>
<dbReference type="AlphaFoldDB" id="A0A2K1YUZ5"/>
<dbReference type="InterPro" id="IPR039618">
    <property type="entry name" value="CLE9-13"/>
</dbReference>
<dbReference type="PANTHER" id="PTHR34359">
    <property type="entry name" value="CLAVATA3/ESR (CLE)-RELATED PROTEIN 10"/>
    <property type="match status" value="1"/>
</dbReference>
<accession>A0A2K1YUZ5</accession>
<evidence type="ECO:0000313" key="6">
    <source>
        <dbReference type="EMBL" id="PNT16827.2"/>
    </source>
</evidence>
<gene>
    <name evidence="6" type="ORF">POPTR_010G160600</name>
</gene>
<proteinExistence type="inferred from homology"/>
<dbReference type="STRING" id="3694.A0A2K1YUZ5"/>
<reference evidence="6 7" key="1">
    <citation type="journal article" date="2006" name="Science">
        <title>The genome of black cottonwood, Populus trichocarpa (Torr. &amp; Gray).</title>
        <authorList>
            <person name="Tuskan G.A."/>
            <person name="Difazio S."/>
            <person name="Jansson S."/>
            <person name="Bohlmann J."/>
            <person name="Grigoriev I."/>
            <person name="Hellsten U."/>
            <person name="Putnam N."/>
            <person name="Ralph S."/>
            <person name="Rombauts S."/>
            <person name="Salamov A."/>
            <person name="Schein J."/>
            <person name="Sterck L."/>
            <person name="Aerts A."/>
            <person name="Bhalerao R.R."/>
            <person name="Bhalerao R.P."/>
            <person name="Blaudez D."/>
            <person name="Boerjan W."/>
            <person name="Brun A."/>
            <person name="Brunner A."/>
            <person name="Busov V."/>
            <person name="Campbell M."/>
            <person name="Carlson J."/>
            <person name="Chalot M."/>
            <person name="Chapman J."/>
            <person name="Chen G.L."/>
            <person name="Cooper D."/>
            <person name="Coutinho P.M."/>
            <person name="Couturier J."/>
            <person name="Covert S."/>
            <person name="Cronk Q."/>
            <person name="Cunningham R."/>
            <person name="Davis J."/>
            <person name="Degroeve S."/>
            <person name="Dejardin A."/>
            <person name="Depamphilis C."/>
            <person name="Detter J."/>
            <person name="Dirks B."/>
            <person name="Dubchak I."/>
            <person name="Duplessis S."/>
            <person name="Ehlting J."/>
            <person name="Ellis B."/>
            <person name="Gendler K."/>
            <person name="Goodstein D."/>
            <person name="Gribskov M."/>
            <person name="Grimwood J."/>
            <person name="Groover A."/>
            <person name="Gunter L."/>
            <person name="Hamberger B."/>
            <person name="Heinze B."/>
            <person name="Helariutta Y."/>
            <person name="Henrissat B."/>
            <person name="Holligan D."/>
            <person name="Holt R."/>
            <person name="Huang W."/>
            <person name="Islam-Faridi N."/>
            <person name="Jones S."/>
            <person name="Jones-Rhoades M."/>
            <person name="Jorgensen R."/>
            <person name="Joshi C."/>
            <person name="Kangasjarvi J."/>
            <person name="Karlsson J."/>
            <person name="Kelleher C."/>
            <person name="Kirkpatrick R."/>
            <person name="Kirst M."/>
            <person name="Kohler A."/>
            <person name="Kalluri U."/>
            <person name="Larimer F."/>
            <person name="Leebens-Mack J."/>
            <person name="Leple J.C."/>
            <person name="Locascio P."/>
            <person name="Lou Y."/>
            <person name="Lucas S."/>
            <person name="Martin F."/>
            <person name="Montanini B."/>
            <person name="Napoli C."/>
            <person name="Nelson D.R."/>
            <person name="Nelson C."/>
            <person name="Nieminen K."/>
            <person name="Nilsson O."/>
            <person name="Pereda V."/>
            <person name="Peter G."/>
            <person name="Philippe R."/>
            <person name="Pilate G."/>
            <person name="Poliakov A."/>
            <person name="Razumovskaya J."/>
            <person name="Richardson P."/>
            <person name="Rinaldi C."/>
            <person name="Ritland K."/>
            <person name="Rouze P."/>
            <person name="Ryaboy D."/>
            <person name="Schmutz J."/>
            <person name="Schrader J."/>
            <person name="Segerman B."/>
            <person name="Shin H."/>
            <person name="Siddiqui A."/>
            <person name="Sterky F."/>
            <person name="Terry A."/>
            <person name="Tsai C.J."/>
            <person name="Uberbacher E."/>
            <person name="Unneberg P."/>
            <person name="Vahala J."/>
            <person name="Wall K."/>
            <person name="Wessler S."/>
            <person name="Yang G."/>
            <person name="Yin T."/>
            <person name="Douglas C."/>
            <person name="Marra M."/>
            <person name="Sandberg G."/>
            <person name="Van de Peer Y."/>
            <person name="Rokhsar D."/>
        </authorList>
    </citation>
    <scope>NUCLEOTIDE SEQUENCE [LARGE SCALE GENOMIC DNA]</scope>
    <source>
        <strain evidence="7">cv. Nisqually</strain>
    </source>
</reference>
<dbReference type="GO" id="GO:0030154">
    <property type="term" value="P:cell differentiation"/>
    <property type="evidence" value="ECO:0007669"/>
    <property type="project" value="UniProtKB-KW"/>
</dbReference>
<dbReference type="PANTHER" id="PTHR34359:SF5">
    <property type="entry name" value="CLAVATA3_ESR (CLE)-RELATED PROTEIN 9"/>
    <property type="match status" value="1"/>
</dbReference>
<dbReference type="Proteomes" id="UP000006729">
    <property type="component" value="Chromosome 10"/>
</dbReference>
<protein>
    <submittedName>
        <fullName evidence="6">Uncharacterized protein</fullName>
    </submittedName>
</protein>
<evidence type="ECO:0000256" key="3">
    <source>
        <dbReference type="ARBA" id="ARBA00022782"/>
    </source>
</evidence>
<keyword evidence="7" id="KW-1185">Reference proteome</keyword>
<organism evidence="6 7">
    <name type="scientific">Populus trichocarpa</name>
    <name type="common">Western balsam poplar</name>
    <name type="synonym">Populus balsamifera subsp. trichocarpa</name>
    <dbReference type="NCBI Taxonomy" id="3694"/>
    <lineage>
        <taxon>Eukaryota</taxon>
        <taxon>Viridiplantae</taxon>
        <taxon>Streptophyta</taxon>
        <taxon>Embryophyta</taxon>
        <taxon>Tracheophyta</taxon>
        <taxon>Spermatophyta</taxon>
        <taxon>Magnoliopsida</taxon>
        <taxon>eudicotyledons</taxon>
        <taxon>Gunneridae</taxon>
        <taxon>Pentapetalae</taxon>
        <taxon>rosids</taxon>
        <taxon>fabids</taxon>
        <taxon>Malpighiales</taxon>
        <taxon>Salicaceae</taxon>
        <taxon>Saliceae</taxon>
        <taxon>Populus</taxon>
    </lineage>
</organism>
<evidence type="ECO:0000256" key="2">
    <source>
        <dbReference type="ARBA" id="ARBA00022473"/>
    </source>
</evidence>
<evidence type="ECO:0000256" key="5">
    <source>
        <dbReference type="SAM" id="MobiDB-lite"/>
    </source>
</evidence>
<dbReference type="InParanoid" id="A0A2K1YUZ5"/>
<evidence type="ECO:0000256" key="1">
    <source>
        <dbReference type="ARBA" id="ARBA00005416"/>
    </source>
</evidence>
<keyword evidence="4" id="KW-0379">Hydroxylation</keyword>